<dbReference type="InterPro" id="IPR001647">
    <property type="entry name" value="HTH_TetR"/>
</dbReference>
<evidence type="ECO:0000313" key="8">
    <source>
        <dbReference type="Proteomes" id="UP000198939"/>
    </source>
</evidence>
<evidence type="ECO:0000259" key="3">
    <source>
        <dbReference type="Pfam" id="PF00440"/>
    </source>
</evidence>
<name>A0A1H8UJ73_9HYPH</name>
<dbReference type="Gene3D" id="1.10.357.10">
    <property type="entry name" value="Tetracycline Repressor, domain 2"/>
    <property type="match status" value="1"/>
</dbReference>
<dbReference type="Pfam" id="PF00440">
    <property type="entry name" value="TetR_N"/>
    <property type="match status" value="1"/>
</dbReference>
<dbReference type="InterPro" id="IPR041478">
    <property type="entry name" value="TetR_C_27"/>
</dbReference>
<dbReference type="OrthoDB" id="9802802at2"/>
<protein>
    <submittedName>
        <fullName evidence="6">Transcriptional regulator, TetR family</fullName>
    </submittedName>
</protein>
<feature type="region of interest" description="Disordered" evidence="2">
    <location>
        <begin position="189"/>
        <end position="238"/>
    </location>
</feature>
<feature type="domain" description="HTH tetR-type" evidence="3">
    <location>
        <begin position="19"/>
        <end position="64"/>
    </location>
</feature>
<keyword evidence="8" id="KW-1185">Reference proteome</keyword>
<proteinExistence type="predicted"/>
<reference evidence="6 8" key="1">
    <citation type="submission" date="2016-10" db="EMBL/GenBank/DDBJ databases">
        <authorList>
            <person name="Varghese N."/>
            <person name="Submissions S."/>
        </authorList>
    </citation>
    <scope>NUCLEOTIDE SEQUENCE [LARGE SCALE GENOMIC DNA]</scope>
    <source>
        <strain evidence="6 8">CGMCC 1.7071</strain>
    </source>
</reference>
<evidence type="ECO:0000256" key="2">
    <source>
        <dbReference type="SAM" id="MobiDB-lite"/>
    </source>
</evidence>
<dbReference type="Proteomes" id="UP000198939">
    <property type="component" value="Unassembled WGS sequence"/>
</dbReference>
<feature type="domain" description="Tetracyclin repressor-like C-terminal" evidence="4">
    <location>
        <begin position="87"/>
        <end position="178"/>
    </location>
</feature>
<feature type="compositionally biased region" description="Low complexity" evidence="2">
    <location>
        <begin position="222"/>
        <end position="231"/>
    </location>
</feature>
<dbReference type="EMBL" id="FOCV01000034">
    <property type="protein sequence ID" value="SEP03136.1"/>
    <property type="molecule type" value="Genomic_DNA"/>
</dbReference>
<reference evidence="7" key="2">
    <citation type="submission" date="2016-10" db="EMBL/GenBank/DDBJ databases">
        <authorList>
            <person name="Wibberg D."/>
        </authorList>
    </citation>
    <scope>NUCLEOTIDE SEQUENCE [LARGE SCALE GENOMIC DNA]</scope>
</reference>
<dbReference type="Proteomes" id="UP000183063">
    <property type="component" value="Unassembled WGS sequence"/>
</dbReference>
<dbReference type="STRING" id="501024.RTCCBAU85039_5586"/>
<dbReference type="AlphaFoldDB" id="A0A1H8UJ73"/>
<evidence type="ECO:0000256" key="1">
    <source>
        <dbReference type="ARBA" id="ARBA00023125"/>
    </source>
</evidence>
<evidence type="ECO:0000259" key="4">
    <source>
        <dbReference type="Pfam" id="PF17935"/>
    </source>
</evidence>
<organism evidence="5 7">
    <name type="scientific">Rhizobium tibeticum</name>
    <dbReference type="NCBI Taxonomy" id="501024"/>
    <lineage>
        <taxon>Bacteria</taxon>
        <taxon>Pseudomonadati</taxon>
        <taxon>Pseudomonadota</taxon>
        <taxon>Alphaproteobacteria</taxon>
        <taxon>Hyphomicrobiales</taxon>
        <taxon>Rhizobiaceae</taxon>
        <taxon>Rhizobium/Agrobacterium group</taxon>
        <taxon>Rhizobium</taxon>
    </lineage>
</organism>
<reference evidence="5" key="3">
    <citation type="submission" date="2016-10" db="EMBL/GenBank/DDBJ databases">
        <authorList>
            <person name="de Groot N.N."/>
        </authorList>
    </citation>
    <scope>NUCLEOTIDE SEQUENCE [LARGE SCALE GENOMIC DNA]</scope>
    <source>
        <strain evidence="5">CCBAU85039</strain>
    </source>
</reference>
<dbReference type="GO" id="GO:0003677">
    <property type="term" value="F:DNA binding"/>
    <property type="evidence" value="ECO:0007669"/>
    <property type="project" value="UniProtKB-KW"/>
</dbReference>
<evidence type="ECO:0000313" key="5">
    <source>
        <dbReference type="EMBL" id="SEI17225.1"/>
    </source>
</evidence>
<dbReference type="EMBL" id="FNXB01000044">
    <property type="protein sequence ID" value="SEI17225.1"/>
    <property type="molecule type" value="Genomic_DNA"/>
</dbReference>
<evidence type="ECO:0000313" key="7">
    <source>
        <dbReference type="Proteomes" id="UP000183063"/>
    </source>
</evidence>
<dbReference type="Pfam" id="PF17935">
    <property type="entry name" value="TetR_C_27"/>
    <property type="match status" value="1"/>
</dbReference>
<keyword evidence="1" id="KW-0238">DNA-binding</keyword>
<dbReference type="SUPFAM" id="SSF46689">
    <property type="entry name" value="Homeodomain-like"/>
    <property type="match status" value="1"/>
</dbReference>
<gene>
    <name evidence="5" type="ORF">RTCCBAU85039_5586</name>
    <name evidence="6" type="ORF">SAMN05216228_103457</name>
</gene>
<sequence length="238" mass="25117">MEVGTSATNQPRADYMFRIVEASTAACRRYGPSKTNVADIARLLGKSPASVYKIFPSKAAVWDAIAGNFFGSDLCFTPSAGGEGVSAAGRLKETALGQHRLMLQARHGDCQMFNLVVLAAEGGWPSFRDYLKRLRTNVGELIRTGIATEEFVPRNVDAAASCFCASLVSLWDPRIIGASSSHCELSAHELASSSVSPSPPGSRRRGRGHRGEYSGGVAPEPGLSGASSSLAMAHSRAA</sequence>
<dbReference type="InterPro" id="IPR009057">
    <property type="entry name" value="Homeodomain-like_sf"/>
</dbReference>
<evidence type="ECO:0000313" key="6">
    <source>
        <dbReference type="EMBL" id="SEP03136.1"/>
    </source>
</evidence>
<dbReference type="RefSeq" id="WP_083540008.1">
    <property type="nucleotide sequence ID" value="NZ_FOCV01000034.1"/>
</dbReference>
<accession>A0A1H8UJ73</accession>